<organism evidence="2 3">
    <name type="scientific">Anaerotalea alkaliphila</name>
    <dbReference type="NCBI Taxonomy" id="2662126"/>
    <lineage>
        <taxon>Bacteria</taxon>
        <taxon>Bacillati</taxon>
        <taxon>Bacillota</taxon>
        <taxon>Clostridia</taxon>
        <taxon>Eubacteriales</taxon>
        <taxon>Anaerotalea</taxon>
    </lineage>
</organism>
<keyword evidence="1" id="KW-0175">Coiled coil</keyword>
<dbReference type="EMBL" id="JAAEEH010000047">
    <property type="protein sequence ID" value="NDL68593.1"/>
    <property type="molecule type" value="Genomic_DNA"/>
</dbReference>
<protein>
    <submittedName>
        <fullName evidence="2">DUF1492 domain-containing protein</fullName>
    </submittedName>
</protein>
<dbReference type="Gene3D" id="1.20.140.160">
    <property type="match status" value="1"/>
</dbReference>
<dbReference type="InterPro" id="IPR013324">
    <property type="entry name" value="RNA_pol_sigma_r3/r4-like"/>
</dbReference>
<dbReference type="SUPFAM" id="SSF88659">
    <property type="entry name" value="Sigma3 and sigma4 domains of RNA polymerase sigma factors"/>
    <property type="match status" value="1"/>
</dbReference>
<reference evidence="2 3" key="1">
    <citation type="submission" date="2020-01" db="EMBL/GenBank/DDBJ databases">
        <title>Anaeroalcalibacter tamaniensis gen. nov., sp. nov., moderately halophilic strictly anaerobic fermenter bacterium from mud volcano of Taman peninsula.</title>
        <authorList>
            <person name="Frolova A."/>
            <person name="Merkel A.Y."/>
            <person name="Slobodkin A.I."/>
        </authorList>
    </citation>
    <scope>NUCLEOTIDE SEQUENCE [LARGE SCALE GENOMIC DNA]</scope>
    <source>
        <strain evidence="2 3">F-3ap</strain>
    </source>
</reference>
<sequence length="139" mass="15979">MNAKEYLSQALWLDQMIDSKLEQLGTLKSLAMKVTSSFTKEKICGGNIEKSKMESTIVKVIDLENEINADIDRLVDLKKDIQDTINMMDDINQQLLLELRYLSGKGWDEIAASMGYDPRTVYRIHGKALKEFERMKLCQ</sequence>
<evidence type="ECO:0000313" key="3">
    <source>
        <dbReference type="Proteomes" id="UP000461585"/>
    </source>
</evidence>
<keyword evidence="3" id="KW-1185">Reference proteome</keyword>
<proteinExistence type="predicted"/>
<feature type="coiled-coil region" evidence="1">
    <location>
        <begin position="60"/>
        <end position="94"/>
    </location>
</feature>
<accession>A0A7X5HXQ6</accession>
<dbReference type="InterPro" id="IPR010861">
    <property type="entry name" value="DUF1492"/>
</dbReference>
<dbReference type="RefSeq" id="WP_162371314.1">
    <property type="nucleotide sequence ID" value="NZ_JAAEEH010000047.1"/>
</dbReference>
<evidence type="ECO:0000313" key="2">
    <source>
        <dbReference type="EMBL" id="NDL68593.1"/>
    </source>
</evidence>
<name>A0A7X5HXQ6_9FIRM</name>
<gene>
    <name evidence="2" type="ORF">GXN74_12680</name>
</gene>
<comment type="caution">
    <text evidence="2">The sequence shown here is derived from an EMBL/GenBank/DDBJ whole genome shotgun (WGS) entry which is preliminary data.</text>
</comment>
<dbReference type="Proteomes" id="UP000461585">
    <property type="component" value="Unassembled WGS sequence"/>
</dbReference>
<dbReference type="Pfam" id="PF07374">
    <property type="entry name" value="DUF1492"/>
    <property type="match status" value="1"/>
</dbReference>
<dbReference type="AlphaFoldDB" id="A0A7X5HXQ6"/>
<evidence type="ECO:0000256" key="1">
    <source>
        <dbReference type="SAM" id="Coils"/>
    </source>
</evidence>